<protein>
    <submittedName>
        <fullName evidence="1">Uncharacterized protein</fullName>
    </submittedName>
</protein>
<sequence>MFQIWLRVEVACRINKVLDMPFVRVYRLNHSVNILLLIEIGL</sequence>
<gene>
    <name evidence="1" type="ORF">MGSAQ_000944</name>
</gene>
<evidence type="ECO:0000313" key="1">
    <source>
        <dbReference type="EMBL" id="KTF07560.1"/>
    </source>
</evidence>
<proteinExistence type="predicted"/>
<dbReference type="EMBL" id="AYSL01000469">
    <property type="protein sequence ID" value="KTF07560.1"/>
    <property type="molecule type" value="Genomic_DNA"/>
</dbReference>
<dbReference type="AlphaFoldDB" id="A0A1B6NVV3"/>
<organism evidence="1">
    <name type="scientific">marine sediment metagenome</name>
    <dbReference type="NCBI Taxonomy" id="412755"/>
    <lineage>
        <taxon>unclassified sequences</taxon>
        <taxon>metagenomes</taxon>
        <taxon>ecological metagenomes</taxon>
    </lineage>
</organism>
<name>A0A1B6NVV3_9ZZZZ</name>
<accession>A0A1B6NVV3</accession>
<comment type="caution">
    <text evidence="1">The sequence shown here is derived from an EMBL/GenBank/DDBJ whole genome shotgun (WGS) entry which is preliminary data.</text>
</comment>
<reference evidence="1" key="1">
    <citation type="submission" date="2013-11" db="EMBL/GenBank/DDBJ databases">
        <title>Microbial diversity, functional groups and degradation webs in Northern and Southern Mediterranean and Red Sea marine crude oil polluted sites.</title>
        <authorList>
            <person name="Daffonchio D."/>
            <person name="Mapelli F."/>
            <person name="Ferrer M."/>
            <person name="Richter M."/>
            <person name="Cherif A."/>
            <person name="Malkawi H.I."/>
            <person name="Yakimov M.M."/>
            <person name="Abdel-Fattah Y.R."/>
            <person name="Blaghen M."/>
            <person name="Golyshin P.N."/>
            <person name="Kalogerakis N."/>
            <person name="Boon N."/>
            <person name="Magagnini M."/>
            <person name="Fava F."/>
        </authorList>
    </citation>
    <scope>NUCLEOTIDE SEQUENCE</scope>
</reference>